<dbReference type="RefSeq" id="WP_168031211.1">
    <property type="nucleotide sequence ID" value="NZ_JAAVNE010000019.1"/>
</dbReference>
<evidence type="ECO:0000259" key="2">
    <source>
        <dbReference type="Pfam" id="PF21697"/>
    </source>
</evidence>
<feature type="domain" description="Ppx/GppA phosphatase N-terminal" evidence="1">
    <location>
        <begin position="35"/>
        <end position="305"/>
    </location>
</feature>
<proteinExistence type="predicted"/>
<comment type="caution">
    <text evidence="3">The sequence shown here is derived from an EMBL/GenBank/DDBJ whole genome shotgun (WGS) entry which is preliminary data.</text>
</comment>
<dbReference type="PANTHER" id="PTHR30005:SF0">
    <property type="entry name" value="RETROGRADE REGULATION PROTEIN 2"/>
    <property type="match status" value="1"/>
</dbReference>
<dbReference type="PANTHER" id="PTHR30005">
    <property type="entry name" value="EXOPOLYPHOSPHATASE"/>
    <property type="match status" value="1"/>
</dbReference>
<dbReference type="Pfam" id="PF21697">
    <property type="entry name" value="Ppx_C"/>
    <property type="match status" value="1"/>
</dbReference>
<dbReference type="InterPro" id="IPR048951">
    <property type="entry name" value="Ppx_C"/>
</dbReference>
<evidence type="ECO:0000313" key="3">
    <source>
        <dbReference type="EMBL" id="NKC31811.1"/>
    </source>
</evidence>
<dbReference type="Proteomes" id="UP000787635">
    <property type="component" value="Unassembled WGS sequence"/>
</dbReference>
<keyword evidence="4" id="KW-1185">Reference proteome</keyword>
<evidence type="ECO:0000313" key="4">
    <source>
        <dbReference type="Proteomes" id="UP000787635"/>
    </source>
</evidence>
<feature type="domain" description="Exopolyphosphatase C-terminal" evidence="2">
    <location>
        <begin position="316"/>
        <end position="489"/>
    </location>
</feature>
<dbReference type="SUPFAM" id="SSF109604">
    <property type="entry name" value="HD-domain/PDEase-like"/>
    <property type="match status" value="1"/>
</dbReference>
<evidence type="ECO:0000259" key="1">
    <source>
        <dbReference type="Pfam" id="PF02541"/>
    </source>
</evidence>
<dbReference type="Gene3D" id="3.30.420.40">
    <property type="match status" value="1"/>
</dbReference>
<dbReference type="InterPro" id="IPR043129">
    <property type="entry name" value="ATPase_NBD"/>
</dbReference>
<dbReference type="CDD" id="cd24052">
    <property type="entry name" value="ASKHA_NBD_HpPPX-GppA-like"/>
    <property type="match status" value="1"/>
</dbReference>
<dbReference type="EMBL" id="JAAVNE010000019">
    <property type="protein sequence ID" value="NKC31811.1"/>
    <property type="molecule type" value="Genomic_DNA"/>
</dbReference>
<dbReference type="Pfam" id="PF02541">
    <property type="entry name" value="Ppx-GppA"/>
    <property type="match status" value="1"/>
</dbReference>
<dbReference type="InterPro" id="IPR050273">
    <property type="entry name" value="GppA/Ppx_hydrolase"/>
</dbReference>
<accession>A0ABX1E3Z9</accession>
<sequence length="499" mass="53399">MPRTRITEPPPRLAVVDLGSNSVRLVVFEGLSRNPLTIFNEKAVLGLGRGLQNTGLLNEAAIGPALTVMGRYAAVARAMGAETVEVVATAAARDAENGPDFIAALRDRHPDMPVRVLTGEEEANLSADGVLLGFPDADGILGDLGGGSLEVVELDRGRAGAAASLPIGAIRLADRAGGDPARARAIVEADLARVPWLKRGEGRDLYLVGGAWRALARMHIAQTDYPLSIVHHYVLRREEARDLAGVVAKSERRMLERMPGAPAKRLGDMPFAAVVLRRLLRATGARRVVFSANGLREGWYARLLPEAVRRADPMLEAGRDLALRWGRDPDLPTALQAWTAPLFEAEPPDQAALREACCWIADIGSHDHPDYRAEQAFFRVLRQPGVGLDHHQRAFLALVVALRYEAEPLAPCLATARSLLDATAVKRAEALGAALRLAFTLSGGTPILLAGTALHRRGEELVLRLVEGSGVFAGESVQRRLDVLAAALGLVASVEVAAV</sequence>
<reference evidence="3 4" key="1">
    <citation type="submission" date="2020-03" db="EMBL/GenBank/DDBJ databases">
        <title>Roseomonas selenitidurans sp. nov. isolated from urban soil.</title>
        <authorList>
            <person name="Liu H."/>
        </authorList>
    </citation>
    <scope>NUCLEOTIDE SEQUENCE [LARGE SCALE GENOMIC DNA]</scope>
    <source>
        <strain evidence="3 4">BU-1</strain>
    </source>
</reference>
<protein>
    <submittedName>
        <fullName evidence="3">Ppx/GppA family phosphatase</fullName>
    </submittedName>
</protein>
<dbReference type="Gene3D" id="1.10.3210.10">
    <property type="entry name" value="Hypothetical protein af1432"/>
    <property type="match status" value="1"/>
</dbReference>
<gene>
    <name evidence="3" type="ORF">HEQ75_13180</name>
</gene>
<dbReference type="SUPFAM" id="SSF53067">
    <property type="entry name" value="Actin-like ATPase domain"/>
    <property type="match status" value="2"/>
</dbReference>
<organism evidence="3 4">
    <name type="scientific">Falsiroseomonas selenitidurans</name>
    <dbReference type="NCBI Taxonomy" id="2716335"/>
    <lineage>
        <taxon>Bacteria</taxon>
        <taxon>Pseudomonadati</taxon>
        <taxon>Pseudomonadota</taxon>
        <taxon>Alphaproteobacteria</taxon>
        <taxon>Acetobacterales</taxon>
        <taxon>Roseomonadaceae</taxon>
        <taxon>Falsiroseomonas</taxon>
    </lineage>
</organism>
<name>A0ABX1E3Z9_9PROT</name>
<dbReference type="InterPro" id="IPR003695">
    <property type="entry name" value="Ppx_GppA_N"/>
</dbReference>
<dbReference type="Gene3D" id="3.30.420.150">
    <property type="entry name" value="Exopolyphosphatase. Domain 2"/>
    <property type="match status" value="1"/>
</dbReference>